<sequence>MELDGVKESLTRLPAPGDFDIRSGPIGKGTAAALRFEVRGMRNGRAVCALEHITRLRPDLRPDWPQPTSQGGYRVVVTDEPSARVPDSADI</sequence>
<dbReference type="Proteomes" id="UP001501676">
    <property type="component" value="Unassembled WGS sequence"/>
</dbReference>
<comment type="caution">
    <text evidence="2">The sequence shown here is derived from an EMBL/GenBank/DDBJ whole genome shotgun (WGS) entry which is preliminary data.</text>
</comment>
<proteinExistence type="predicted"/>
<evidence type="ECO:0000313" key="2">
    <source>
        <dbReference type="EMBL" id="GAA3395005.1"/>
    </source>
</evidence>
<evidence type="ECO:0000313" key="3">
    <source>
        <dbReference type="Proteomes" id="UP001501676"/>
    </source>
</evidence>
<gene>
    <name evidence="2" type="ORF">GCM10020369_66510</name>
</gene>
<keyword evidence="3" id="KW-1185">Reference proteome</keyword>
<feature type="region of interest" description="Disordered" evidence="1">
    <location>
        <begin position="1"/>
        <end position="24"/>
    </location>
</feature>
<evidence type="ECO:0000256" key="1">
    <source>
        <dbReference type="SAM" id="MobiDB-lite"/>
    </source>
</evidence>
<accession>A0ABP6T802</accession>
<organism evidence="2 3">
    <name type="scientific">Cryptosporangium minutisporangium</name>
    <dbReference type="NCBI Taxonomy" id="113569"/>
    <lineage>
        <taxon>Bacteria</taxon>
        <taxon>Bacillati</taxon>
        <taxon>Actinomycetota</taxon>
        <taxon>Actinomycetes</taxon>
        <taxon>Cryptosporangiales</taxon>
        <taxon>Cryptosporangiaceae</taxon>
        <taxon>Cryptosporangium</taxon>
    </lineage>
</organism>
<name>A0ABP6T802_9ACTN</name>
<reference evidence="3" key="1">
    <citation type="journal article" date="2019" name="Int. J. Syst. Evol. Microbiol.">
        <title>The Global Catalogue of Microorganisms (GCM) 10K type strain sequencing project: providing services to taxonomists for standard genome sequencing and annotation.</title>
        <authorList>
            <consortium name="The Broad Institute Genomics Platform"/>
            <consortium name="The Broad Institute Genome Sequencing Center for Infectious Disease"/>
            <person name="Wu L."/>
            <person name="Ma J."/>
        </authorList>
    </citation>
    <scope>NUCLEOTIDE SEQUENCE [LARGE SCALE GENOMIC DNA]</scope>
    <source>
        <strain evidence="3">JCM 9458</strain>
    </source>
</reference>
<feature type="compositionally biased region" description="Basic and acidic residues" evidence="1">
    <location>
        <begin position="1"/>
        <end position="10"/>
    </location>
</feature>
<protein>
    <submittedName>
        <fullName evidence="2">Uncharacterized protein</fullName>
    </submittedName>
</protein>
<dbReference type="EMBL" id="BAAAYN010000047">
    <property type="protein sequence ID" value="GAA3395005.1"/>
    <property type="molecule type" value="Genomic_DNA"/>
</dbReference>